<protein>
    <recommendedName>
        <fullName evidence="1">DUF4116 domain-containing protein</fullName>
    </recommendedName>
</protein>
<feature type="domain" description="DUF4116" evidence="1">
    <location>
        <begin position="4"/>
        <end position="41"/>
    </location>
</feature>
<dbReference type="InterPro" id="IPR025197">
    <property type="entry name" value="DUF4116"/>
</dbReference>
<feature type="non-terminal residue" evidence="2">
    <location>
        <position position="1"/>
    </location>
</feature>
<dbReference type="Pfam" id="PF13475">
    <property type="entry name" value="DUF4116"/>
    <property type="match status" value="1"/>
</dbReference>
<gene>
    <name evidence="2" type="ORF">METZ01_LOCUS192060</name>
</gene>
<dbReference type="AlphaFoldDB" id="A0A382DL37"/>
<proteinExistence type="predicted"/>
<name>A0A382DL37_9ZZZZ</name>
<evidence type="ECO:0000259" key="1">
    <source>
        <dbReference type="Pfam" id="PF13475"/>
    </source>
</evidence>
<sequence length="52" mass="5992">VYENHHALQYAGKSLKADREFMLAAVKQNGWALQFASEELQQDEELKKIQEG</sequence>
<dbReference type="EMBL" id="UINC01039969">
    <property type="protein sequence ID" value="SVB39206.1"/>
    <property type="molecule type" value="Genomic_DNA"/>
</dbReference>
<evidence type="ECO:0000313" key="2">
    <source>
        <dbReference type="EMBL" id="SVB39206.1"/>
    </source>
</evidence>
<accession>A0A382DL37</accession>
<organism evidence="2">
    <name type="scientific">marine metagenome</name>
    <dbReference type="NCBI Taxonomy" id="408172"/>
    <lineage>
        <taxon>unclassified sequences</taxon>
        <taxon>metagenomes</taxon>
        <taxon>ecological metagenomes</taxon>
    </lineage>
</organism>
<reference evidence="2" key="1">
    <citation type="submission" date="2018-05" db="EMBL/GenBank/DDBJ databases">
        <authorList>
            <person name="Lanie J.A."/>
            <person name="Ng W.-L."/>
            <person name="Kazmierczak K.M."/>
            <person name="Andrzejewski T.M."/>
            <person name="Davidsen T.M."/>
            <person name="Wayne K.J."/>
            <person name="Tettelin H."/>
            <person name="Glass J.I."/>
            <person name="Rusch D."/>
            <person name="Podicherti R."/>
            <person name="Tsui H.-C.T."/>
            <person name="Winkler M.E."/>
        </authorList>
    </citation>
    <scope>NUCLEOTIDE SEQUENCE</scope>
</reference>